<evidence type="ECO:0000259" key="10">
    <source>
        <dbReference type="PROSITE" id="PS50262"/>
    </source>
</evidence>
<keyword evidence="7" id="KW-0807">Transducer</keyword>
<feature type="region of interest" description="Disordered" evidence="8">
    <location>
        <begin position="201"/>
        <end position="229"/>
    </location>
</feature>
<dbReference type="OMA" id="AICTLKW"/>
<keyword evidence="2 9" id="KW-0812">Transmembrane</keyword>
<feature type="compositionally biased region" description="Polar residues" evidence="8">
    <location>
        <begin position="93"/>
        <end position="115"/>
    </location>
</feature>
<evidence type="ECO:0000256" key="5">
    <source>
        <dbReference type="ARBA" id="ARBA00023136"/>
    </source>
</evidence>
<dbReference type="KEGG" id="spu:100888366"/>
<evidence type="ECO:0000256" key="4">
    <source>
        <dbReference type="ARBA" id="ARBA00023040"/>
    </source>
</evidence>
<dbReference type="GO" id="GO:0071482">
    <property type="term" value="P:cellular response to light stimulus"/>
    <property type="evidence" value="ECO:0000318"/>
    <property type="project" value="GO_Central"/>
</dbReference>
<evidence type="ECO:0000256" key="8">
    <source>
        <dbReference type="SAM" id="MobiDB-lite"/>
    </source>
</evidence>
<accession>A0A7M7N0X4</accession>
<evidence type="ECO:0000256" key="1">
    <source>
        <dbReference type="ARBA" id="ARBA00004141"/>
    </source>
</evidence>
<dbReference type="GO" id="GO:0001750">
    <property type="term" value="C:photoreceptor outer segment"/>
    <property type="evidence" value="ECO:0000318"/>
    <property type="project" value="GO_Central"/>
</dbReference>
<keyword evidence="5 9" id="KW-0472">Membrane</keyword>
<feature type="region of interest" description="Disordered" evidence="8">
    <location>
        <begin position="130"/>
        <end position="156"/>
    </location>
</feature>
<dbReference type="Pfam" id="PF00001">
    <property type="entry name" value="7tm_1"/>
    <property type="match status" value="1"/>
</dbReference>
<dbReference type="AlphaFoldDB" id="A0A7M7N0X4"/>
<evidence type="ECO:0000256" key="2">
    <source>
        <dbReference type="ARBA" id="ARBA00022692"/>
    </source>
</evidence>
<dbReference type="GO" id="GO:0007602">
    <property type="term" value="P:phototransduction"/>
    <property type="evidence" value="ECO:0000318"/>
    <property type="project" value="GO_Central"/>
</dbReference>
<proteinExistence type="predicted"/>
<evidence type="ECO:0000256" key="9">
    <source>
        <dbReference type="SAM" id="Phobius"/>
    </source>
</evidence>
<name>A0A7M7N0X4_STRPU</name>
<evidence type="ECO:0000256" key="6">
    <source>
        <dbReference type="ARBA" id="ARBA00023170"/>
    </source>
</evidence>
<feature type="compositionally biased region" description="Polar residues" evidence="8">
    <location>
        <begin position="380"/>
        <end position="390"/>
    </location>
</feature>
<dbReference type="SUPFAM" id="SSF81321">
    <property type="entry name" value="Family A G protein-coupled receptor-like"/>
    <property type="match status" value="1"/>
</dbReference>
<sequence>MLFALPPALGWSSYEFVSDRAICTLKWSTNISYTVFVFSLGIFFPFIVIFVSYFRIFRTVRANFRRMRSHRGSGKVYPRSEGGAGSSRRPTDVSGQMGSRGSFARSSWSNGSRQSRFNNAGSIRNEFGSQHLQLPPANGHLGRQNRMHNAPSLNGRTPVMRTVSDISSEIGGNGRSLFASSLARQMSLDRDILTISPCASASTLDHHEDEEESERGSVKSPTLESKGRISDYLVQDTTYTAGPNAPGDLQSTEDGIRASRLYKRRELRGASGKVAIQLTSVEEPKTTPINFETSPVGALSLALAESSRGQNILQVQTALNAERFNQTSRDLRPIPSSAQERPKTAGYYDVDRVNNNNVRRLSVRSLRHSFRPSSARDRSQTLTSQNSTSASNNDELRVTLMVCAVLISFVLCWAPVTIVSFIAVLNVEIPAQVDKFAVFMMFLSSAVNPVIYGLMNRKFRLGFSRLLCGWRTGKLGSNGSNRSKTRSRNKLKKNGVGLPGQQVERDPETGITTRR</sequence>
<organism evidence="11 12">
    <name type="scientific">Strongylocentrotus purpuratus</name>
    <name type="common">Purple sea urchin</name>
    <dbReference type="NCBI Taxonomy" id="7668"/>
    <lineage>
        <taxon>Eukaryota</taxon>
        <taxon>Metazoa</taxon>
        <taxon>Echinodermata</taxon>
        <taxon>Eleutherozoa</taxon>
        <taxon>Echinozoa</taxon>
        <taxon>Echinoidea</taxon>
        <taxon>Euechinoidea</taxon>
        <taxon>Echinacea</taxon>
        <taxon>Camarodonta</taxon>
        <taxon>Echinidea</taxon>
        <taxon>Strongylocentrotidae</taxon>
        <taxon>Strongylocentrotus</taxon>
    </lineage>
</organism>
<evidence type="ECO:0000256" key="7">
    <source>
        <dbReference type="ARBA" id="ARBA00023224"/>
    </source>
</evidence>
<feature type="transmembrane region" description="Helical" evidence="9">
    <location>
        <begin position="398"/>
        <end position="424"/>
    </location>
</feature>
<reference evidence="11" key="2">
    <citation type="submission" date="2021-01" db="UniProtKB">
        <authorList>
            <consortium name="EnsemblMetazoa"/>
        </authorList>
    </citation>
    <scope>IDENTIFICATION</scope>
</reference>
<dbReference type="GeneID" id="100888366"/>
<keyword evidence="4" id="KW-0297">G-protein coupled receptor</keyword>
<dbReference type="InterPro" id="IPR050125">
    <property type="entry name" value="GPCR_opsins"/>
</dbReference>
<feature type="region of interest" description="Disordered" evidence="8">
    <location>
        <begin position="478"/>
        <end position="515"/>
    </location>
</feature>
<dbReference type="GO" id="GO:0007186">
    <property type="term" value="P:G protein-coupled receptor signaling pathway"/>
    <property type="evidence" value="ECO:0000318"/>
    <property type="project" value="GO_Central"/>
</dbReference>
<protein>
    <recommendedName>
        <fullName evidence="10">G-protein coupled receptors family 1 profile domain-containing protein</fullName>
    </recommendedName>
</protein>
<evidence type="ECO:0000313" key="11">
    <source>
        <dbReference type="EnsemblMetazoa" id="XP_030829433"/>
    </source>
</evidence>
<dbReference type="Proteomes" id="UP000007110">
    <property type="component" value="Unassembled WGS sequence"/>
</dbReference>
<reference evidence="12" key="1">
    <citation type="submission" date="2015-02" db="EMBL/GenBank/DDBJ databases">
        <title>Genome sequencing for Strongylocentrotus purpuratus.</title>
        <authorList>
            <person name="Murali S."/>
            <person name="Liu Y."/>
            <person name="Vee V."/>
            <person name="English A."/>
            <person name="Wang M."/>
            <person name="Skinner E."/>
            <person name="Han Y."/>
            <person name="Muzny D.M."/>
            <person name="Worley K.C."/>
            <person name="Gibbs R.A."/>
        </authorList>
    </citation>
    <scope>NUCLEOTIDE SEQUENCE</scope>
</reference>
<comment type="subcellular location">
    <subcellularLocation>
        <location evidence="1">Membrane</location>
        <topology evidence="1">Multi-pass membrane protein</topology>
    </subcellularLocation>
</comment>
<dbReference type="InterPro" id="IPR000276">
    <property type="entry name" value="GPCR_Rhodpsn"/>
</dbReference>
<feature type="region of interest" description="Disordered" evidence="8">
    <location>
        <begin position="369"/>
        <end position="390"/>
    </location>
</feature>
<feature type="transmembrane region" description="Helical" evidence="9">
    <location>
        <begin position="35"/>
        <end position="57"/>
    </location>
</feature>
<keyword evidence="3 9" id="KW-1133">Transmembrane helix</keyword>
<dbReference type="GO" id="GO:0008020">
    <property type="term" value="F:G protein-coupled photoreceptor activity"/>
    <property type="evidence" value="ECO:0000318"/>
    <property type="project" value="GO_Central"/>
</dbReference>
<dbReference type="InParanoid" id="A0A7M7N0X4"/>
<dbReference type="GO" id="GO:0005886">
    <property type="term" value="C:plasma membrane"/>
    <property type="evidence" value="ECO:0000318"/>
    <property type="project" value="GO_Central"/>
</dbReference>
<feature type="compositionally biased region" description="Basic residues" evidence="8">
    <location>
        <begin position="483"/>
        <end position="493"/>
    </location>
</feature>
<dbReference type="EnsemblMetazoa" id="XM_030973573">
    <property type="protein sequence ID" value="XP_030829433"/>
    <property type="gene ID" value="LOC100888366"/>
</dbReference>
<dbReference type="PRINTS" id="PR00237">
    <property type="entry name" value="GPCRRHODOPSN"/>
</dbReference>
<dbReference type="Gene3D" id="1.20.1070.10">
    <property type="entry name" value="Rhodopsin 7-helix transmembrane proteins"/>
    <property type="match status" value="2"/>
</dbReference>
<feature type="domain" description="G-protein coupled receptors family 1 profile" evidence="10">
    <location>
        <begin position="1"/>
        <end position="452"/>
    </location>
</feature>
<evidence type="ECO:0000256" key="3">
    <source>
        <dbReference type="ARBA" id="ARBA00022989"/>
    </source>
</evidence>
<dbReference type="PANTHER" id="PTHR24240">
    <property type="entry name" value="OPSIN"/>
    <property type="match status" value="1"/>
</dbReference>
<dbReference type="OrthoDB" id="10044919at2759"/>
<feature type="transmembrane region" description="Helical" evidence="9">
    <location>
        <begin position="436"/>
        <end position="455"/>
    </location>
</feature>
<keyword evidence="6" id="KW-0675">Receptor</keyword>
<keyword evidence="12" id="KW-1185">Reference proteome</keyword>
<evidence type="ECO:0000313" key="12">
    <source>
        <dbReference type="Proteomes" id="UP000007110"/>
    </source>
</evidence>
<dbReference type="PROSITE" id="PS50262">
    <property type="entry name" value="G_PROTEIN_RECEP_F1_2"/>
    <property type="match status" value="1"/>
</dbReference>
<feature type="region of interest" description="Disordered" evidence="8">
    <location>
        <begin position="71"/>
        <end position="115"/>
    </location>
</feature>
<dbReference type="InterPro" id="IPR017452">
    <property type="entry name" value="GPCR_Rhodpsn_7TM"/>
</dbReference>
<dbReference type="RefSeq" id="XP_030829433.1">
    <property type="nucleotide sequence ID" value="XM_030973573.1"/>
</dbReference>